<sequence length="263" mass="29478">MSNLENLVVSVPESLGRGIGTLFNGPFDLACLRTCSLYYQTEDGGYWDLQDNLHIFSHPTLEDLTIRRAKLALGFETLEKPSETALRTLHLIECDINDDALADLLLIPEGLKKFTMVQAREPSPPLEESPEDIEDYILTLASQAHALESIEIDFAKLGAESAMRLREFQELTFLQLRDYQLFGQSLGKPRLHSVGLPPNLEVLEFLDAIGDDEEIIELMCYSFENRSIMARKLKKLIVPRGEDGLPEKVREACAASGLKVESP</sequence>
<gene>
    <name evidence="1" type="ORF">B7463_g6760</name>
</gene>
<name>A0A3E2H845_SCYLI</name>
<evidence type="ECO:0000313" key="1">
    <source>
        <dbReference type="EMBL" id="RFU29576.1"/>
    </source>
</evidence>
<dbReference type="OrthoDB" id="2522477at2759"/>
<dbReference type="STRING" id="5539.A0A3E2H845"/>
<dbReference type="SUPFAM" id="SSF52047">
    <property type="entry name" value="RNI-like"/>
    <property type="match status" value="1"/>
</dbReference>
<dbReference type="EMBL" id="NCSJ02000124">
    <property type="protein sequence ID" value="RFU29576.1"/>
    <property type="molecule type" value="Genomic_DNA"/>
</dbReference>
<accession>A0A3E2H845</accession>
<comment type="caution">
    <text evidence="1">The sequence shown here is derived from an EMBL/GenBank/DDBJ whole genome shotgun (WGS) entry which is preliminary data.</text>
</comment>
<reference evidence="1 2" key="1">
    <citation type="submission" date="2018-05" db="EMBL/GenBank/DDBJ databases">
        <title>Draft genome sequence of Scytalidium lignicola DSM 105466, a ubiquitous saprotrophic fungus.</title>
        <authorList>
            <person name="Buettner E."/>
            <person name="Gebauer A.M."/>
            <person name="Hofrichter M."/>
            <person name="Liers C."/>
            <person name="Kellner H."/>
        </authorList>
    </citation>
    <scope>NUCLEOTIDE SEQUENCE [LARGE SCALE GENOMIC DNA]</scope>
    <source>
        <strain evidence="1 2">DSM 105466</strain>
    </source>
</reference>
<organism evidence="1 2">
    <name type="scientific">Scytalidium lignicola</name>
    <name type="common">Hyphomycete</name>
    <dbReference type="NCBI Taxonomy" id="5539"/>
    <lineage>
        <taxon>Eukaryota</taxon>
        <taxon>Fungi</taxon>
        <taxon>Dikarya</taxon>
        <taxon>Ascomycota</taxon>
        <taxon>Pezizomycotina</taxon>
        <taxon>Leotiomycetes</taxon>
        <taxon>Leotiomycetes incertae sedis</taxon>
        <taxon>Scytalidium</taxon>
    </lineage>
</organism>
<feature type="non-terminal residue" evidence="1">
    <location>
        <position position="263"/>
    </location>
</feature>
<dbReference type="AlphaFoldDB" id="A0A3E2H845"/>
<protein>
    <recommendedName>
        <fullName evidence="3">F-box domain-containing protein</fullName>
    </recommendedName>
</protein>
<dbReference type="OMA" id="IELMCYS"/>
<proteinExistence type="predicted"/>
<keyword evidence="2" id="KW-1185">Reference proteome</keyword>
<evidence type="ECO:0000313" key="2">
    <source>
        <dbReference type="Proteomes" id="UP000258309"/>
    </source>
</evidence>
<feature type="non-terminal residue" evidence="1">
    <location>
        <position position="1"/>
    </location>
</feature>
<evidence type="ECO:0008006" key="3">
    <source>
        <dbReference type="Google" id="ProtNLM"/>
    </source>
</evidence>
<dbReference type="Proteomes" id="UP000258309">
    <property type="component" value="Unassembled WGS sequence"/>
</dbReference>